<dbReference type="AlphaFoldDB" id="A0A182QFL3"/>
<sequence length="495" mass="54812">MNHPLALNGNDGSSSSSAGRYWEEAIALGIRLGTLLQTLVIPLLVAIGVQCAVQLYVSIRREASRQLERHVETLQRDRQRLIEEIKIDLLRTLNKGAKEESTVGGGGSPVTPPLEEERSDRREQPVLEKKLDPSSSSPARVTNNGPKQSNGQPQNCRTVTPPTVKPSEWVPSARQLDRKDRSNIVNEIIYQIQSGSRTANDNVRSAKAHGEKVVESPTGGSAEDTAVLRDVHRRNVVARMKTLFEQEKPSHSPAKLDSIPARITPERKPSSVQPSLRHFSSVVNIRRRNEPPHVSNPSRAISASLENLRPSGGGQFAKASSEPPTVIRLRRRIRSQHSLSESVEDILESERFSKRLSQYSISDLLDEEENDDVVMSAAANGQSKSVPYDRVSRGLKTLSTFSLSELLQDEETMTVDGGVEAEPEVVLRNAKPTSQVPASYRNAVDNIEQILVAENLSKDYWKYSISNLLDFMEEEGGGLVALEEYSQYGDMRQST</sequence>
<keyword evidence="3" id="KW-1185">Reference proteome</keyword>
<feature type="compositionally biased region" description="Polar residues" evidence="1">
    <location>
        <begin position="133"/>
        <end position="161"/>
    </location>
</feature>
<name>A0A182QFL3_9DIPT</name>
<organism evidence="2 3">
    <name type="scientific">Anopheles farauti</name>
    <dbReference type="NCBI Taxonomy" id="69004"/>
    <lineage>
        <taxon>Eukaryota</taxon>
        <taxon>Metazoa</taxon>
        <taxon>Ecdysozoa</taxon>
        <taxon>Arthropoda</taxon>
        <taxon>Hexapoda</taxon>
        <taxon>Insecta</taxon>
        <taxon>Pterygota</taxon>
        <taxon>Neoptera</taxon>
        <taxon>Endopterygota</taxon>
        <taxon>Diptera</taxon>
        <taxon>Nematocera</taxon>
        <taxon>Culicoidea</taxon>
        <taxon>Culicidae</taxon>
        <taxon>Anophelinae</taxon>
        <taxon>Anopheles</taxon>
    </lineage>
</organism>
<proteinExistence type="predicted"/>
<accession>A0A182QFL3</accession>
<reference evidence="3" key="1">
    <citation type="submission" date="2014-01" db="EMBL/GenBank/DDBJ databases">
        <title>The Genome Sequence of Anopheles farauti FAR1 (V2).</title>
        <authorList>
            <consortium name="The Broad Institute Genomics Platform"/>
            <person name="Neafsey D.E."/>
            <person name="Besansky N."/>
            <person name="Howell P."/>
            <person name="Walton C."/>
            <person name="Young S.K."/>
            <person name="Zeng Q."/>
            <person name="Gargeya S."/>
            <person name="Fitzgerald M."/>
            <person name="Haas B."/>
            <person name="Abouelleil A."/>
            <person name="Allen A.W."/>
            <person name="Alvarado L."/>
            <person name="Arachchi H.M."/>
            <person name="Berlin A.M."/>
            <person name="Chapman S.B."/>
            <person name="Gainer-Dewar J."/>
            <person name="Goldberg J."/>
            <person name="Griggs A."/>
            <person name="Gujja S."/>
            <person name="Hansen M."/>
            <person name="Howarth C."/>
            <person name="Imamovic A."/>
            <person name="Ireland A."/>
            <person name="Larimer J."/>
            <person name="McCowan C."/>
            <person name="Murphy C."/>
            <person name="Pearson M."/>
            <person name="Poon T.W."/>
            <person name="Priest M."/>
            <person name="Roberts A."/>
            <person name="Saif S."/>
            <person name="Shea T."/>
            <person name="Sisk P."/>
            <person name="Sykes S."/>
            <person name="Wortman J."/>
            <person name="Nusbaum C."/>
            <person name="Birren B."/>
        </authorList>
    </citation>
    <scope>NUCLEOTIDE SEQUENCE [LARGE SCALE GENOMIC DNA]</scope>
    <source>
        <strain evidence="3">FAR1</strain>
    </source>
</reference>
<dbReference type="EnsemblMetazoa" id="AFAF009198-RA">
    <property type="protein sequence ID" value="AFAF009198-PA"/>
    <property type="gene ID" value="AFAF009198"/>
</dbReference>
<protein>
    <submittedName>
        <fullName evidence="2">Uncharacterized protein</fullName>
    </submittedName>
</protein>
<feature type="region of interest" description="Disordered" evidence="1">
    <location>
        <begin position="97"/>
        <end position="177"/>
    </location>
</feature>
<evidence type="ECO:0000256" key="1">
    <source>
        <dbReference type="SAM" id="MobiDB-lite"/>
    </source>
</evidence>
<reference evidence="2" key="2">
    <citation type="submission" date="2020-05" db="UniProtKB">
        <authorList>
            <consortium name="EnsemblMetazoa"/>
        </authorList>
    </citation>
    <scope>IDENTIFICATION</scope>
    <source>
        <strain evidence="2">FAR1</strain>
    </source>
</reference>
<evidence type="ECO:0000313" key="2">
    <source>
        <dbReference type="EnsemblMetazoa" id="AFAF009198-PA"/>
    </source>
</evidence>
<dbReference type="Proteomes" id="UP000075886">
    <property type="component" value="Unassembled WGS sequence"/>
</dbReference>
<dbReference type="EMBL" id="AXCN02000537">
    <property type="status" value="NOT_ANNOTATED_CDS"/>
    <property type="molecule type" value="Genomic_DNA"/>
</dbReference>
<evidence type="ECO:0000313" key="3">
    <source>
        <dbReference type="Proteomes" id="UP000075886"/>
    </source>
</evidence>
<feature type="compositionally biased region" description="Basic and acidic residues" evidence="1">
    <location>
        <begin position="115"/>
        <end position="132"/>
    </location>
</feature>
<dbReference type="VEuPathDB" id="VectorBase:AFAF009198"/>